<name>A0A1E3SYQ5_9MYCO</name>
<dbReference type="Proteomes" id="UP000094224">
    <property type="component" value="Unassembled WGS sequence"/>
</dbReference>
<evidence type="ECO:0000313" key="1">
    <source>
        <dbReference type="EMBL" id="ODR07296.1"/>
    </source>
</evidence>
<sequence length="194" mass="20683">MNSPGALTDYEGVDVSILTAENVDSWRDLAEQLTATQFAELEACAHCGERLYRLQGSTITISATEHPGARWADTGLLWNGAELLRKARGYARINLIASLVGEVPAPDGARVGNWEDGEAPFRFISAPEREIAGTTVRVLAGAYQFADGSLDLGGKIGVPTVAIDGDADRLSVQQARELAAALIEAADEVEGWSR</sequence>
<dbReference type="AlphaFoldDB" id="A0A1E3SYQ5"/>
<protein>
    <submittedName>
        <fullName evidence="1">Uncharacterized protein</fullName>
    </submittedName>
</protein>
<organism evidence="1 2">
    <name type="scientific">Mycobacterium sherrisii</name>
    <dbReference type="NCBI Taxonomy" id="243061"/>
    <lineage>
        <taxon>Bacteria</taxon>
        <taxon>Bacillati</taxon>
        <taxon>Actinomycetota</taxon>
        <taxon>Actinomycetes</taxon>
        <taxon>Mycobacteriales</taxon>
        <taxon>Mycobacteriaceae</taxon>
        <taxon>Mycobacterium</taxon>
        <taxon>Mycobacterium simiae complex</taxon>
    </lineage>
</organism>
<dbReference type="EMBL" id="MIHC01000013">
    <property type="protein sequence ID" value="ODR07296.1"/>
    <property type="molecule type" value="Genomic_DNA"/>
</dbReference>
<comment type="caution">
    <text evidence="1">The sequence shown here is derived from an EMBL/GenBank/DDBJ whole genome shotgun (WGS) entry which is preliminary data.</text>
</comment>
<reference evidence="2" key="1">
    <citation type="submission" date="2016-09" db="EMBL/GenBank/DDBJ databases">
        <authorList>
            <person name="Greninger A.L."/>
            <person name="Jerome K.R."/>
            <person name="Mcnair B."/>
            <person name="Wallis C."/>
            <person name="Fang F."/>
        </authorList>
    </citation>
    <scope>NUCLEOTIDE SEQUENCE [LARGE SCALE GENOMIC DNA]</scope>
    <source>
        <strain evidence="2">BC1_M4</strain>
    </source>
</reference>
<gene>
    <name evidence="1" type="ORF">BHQ21_09580</name>
</gene>
<proteinExistence type="predicted"/>
<accession>A0A1E3SYQ5</accession>
<keyword evidence="2" id="KW-1185">Reference proteome</keyword>
<evidence type="ECO:0000313" key="2">
    <source>
        <dbReference type="Proteomes" id="UP000094224"/>
    </source>
</evidence>